<comment type="subunit">
    <text evidence="5">Self-interacts. Interacts with FtsZ.</text>
</comment>
<evidence type="ECO:0000313" key="9">
    <source>
        <dbReference type="EMBL" id="TDT69861.1"/>
    </source>
</evidence>
<dbReference type="CDD" id="cd24048">
    <property type="entry name" value="ASKHA_NBD_FtsA"/>
    <property type="match status" value="1"/>
</dbReference>
<comment type="caution">
    <text evidence="9">The sequence shown here is derived from an EMBL/GenBank/DDBJ whole genome shotgun (WGS) entry which is preliminary data.</text>
</comment>
<comment type="similarity">
    <text evidence="5 6">Belongs to the FtsA/MreB family.</text>
</comment>
<organism evidence="9 10">
    <name type="scientific">Hypnocyclicus thermotrophus</name>
    <dbReference type="NCBI Taxonomy" id="1627895"/>
    <lineage>
        <taxon>Bacteria</taxon>
        <taxon>Fusobacteriati</taxon>
        <taxon>Fusobacteriota</taxon>
        <taxon>Fusobacteriia</taxon>
        <taxon>Fusobacteriales</taxon>
        <taxon>Fusobacteriaceae</taxon>
        <taxon>Hypnocyclicus</taxon>
    </lineage>
</organism>
<keyword evidence="4 5" id="KW-0131">Cell cycle</keyword>
<evidence type="ECO:0000256" key="4">
    <source>
        <dbReference type="ARBA" id="ARBA00023306"/>
    </source>
</evidence>
<keyword evidence="3 5" id="KW-0472">Membrane</keyword>
<dbReference type="Pfam" id="PF14450">
    <property type="entry name" value="FtsA"/>
    <property type="match status" value="1"/>
</dbReference>
<sequence length="425" mass="47599">MDNNIAVAIDIGTTKIYVIIAKVDNETHTFQVKGYGVAASRGLKRGLIVDITTLSEDIERAVKKAEFMAGIKITKTFVGLSGKHIKSSVTNVELELDNAPRVIEEKDYKKLVRKAINRLVEDGRQVLHEIVYNYKVDNSSVLKNAIGMQGSFLKADVHLITGSEKEIISLKNALKNINIEIDDIILEPYASAKSVLTQSEKEFGTVIVDIGGGTTDLGIYKRDKLIYASVIPIGGQHFTSDIAQVLKIDLETAEELKKTFSDLYFDPKTEKTLQVDSKNSNDKIEVKLDVLKEIIEARIDDIIEYIEEGIELSGFGDYITNGIVFTGGSSKIAGLEKRAKQLLNYNIKIGVPIEIDGLLENMNKPENATGIGLLLYATEKKYYYSKLHKEKKQEKKIEKKEQNKNKIEKDNNIKEKVKKFFSSLF</sequence>
<dbReference type="GO" id="GO:0009898">
    <property type="term" value="C:cytoplasmic side of plasma membrane"/>
    <property type="evidence" value="ECO:0007669"/>
    <property type="project" value="UniProtKB-UniRule"/>
</dbReference>
<evidence type="ECO:0000256" key="6">
    <source>
        <dbReference type="PIRNR" id="PIRNR003101"/>
    </source>
</evidence>
<evidence type="ECO:0000313" key="10">
    <source>
        <dbReference type="Proteomes" id="UP000294678"/>
    </source>
</evidence>
<keyword evidence="2 5" id="KW-0132">Cell division</keyword>
<dbReference type="PANTHER" id="PTHR32432:SF4">
    <property type="entry name" value="CELL DIVISION PROTEIN FTSA"/>
    <property type="match status" value="1"/>
</dbReference>
<comment type="subcellular location">
    <subcellularLocation>
        <location evidence="5">Cell membrane</location>
        <topology evidence="5">Peripheral membrane protein</topology>
        <orientation evidence="5">Cytoplasmic side</orientation>
    </subcellularLocation>
    <text evidence="5">Localizes to the Z ring in an FtsZ-dependent manner. Targeted to the membrane through a conserved C-terminal amphipathic helix.</text>
</comment>
<protein>
    <recommendedName>
        <fullName evidence="5 6">Cell division protein FtsA</fullName>
    </recommendedName>
</protein>
<dbReference type="RefSeq" id="WP_134113270.1">
    <property type="nucleotide sequence ID" value="NZ_SOBG01000005.1"/>
</dbReference>
<dbReference type="AlphaFoldDB" id="A0AA46DYH3"/>
<evidence type="ECO:0000256" key="2">
    <source>
        <dbReference type="ARBA" id="ARBA00022618"/>
    </source>
</evidence>
<feature type="coiled-coil region" evidence="7">
    <location>
        <begin position="389"/>
        <end position="417"/>
    </location>
</feature>
<dbReference type="HAMAP" id="MF_02033">
    <property type="entry name" value="FtsA"/>
    <property type="match status" value="1"/>
</dbReference>
<evidence type="ECO:0000259" key="8">
    <source>
        <dbReference type="SMART" id="SM00842"/>
    </source>
</evidence>
<evidence type="ECO:0000256" key="5">
    <source>
        <dbReference type="HAMAP-Rule" id="MF_02033"/>
    </source>
</evidence>
<dbReference type="InterPro" id="IPR043129">
    <property type="entry name" value="ATPase_NBD"/>
</dbReference>
<dbReference type="EMBL" id="SOBG01000005">
    <property type="protein sequence ID" value="TDT69861.1"/>
    <property type="molecule type" value="Genomic_DNA"/>
</dbReference>
<keyword evidence="7" id="KW-0175">Coiled coil</keyword>
<reference evidence="9 10" key="1">
    <citation type="submission" date="2019-03" db="EMBL/GenBank/DDBJ databases">
        <title>Genomic Encyclopedia of Type Strains, Phase IV (KMG-IV): sequencing the most valuable type-strain genomes for metagenomic binning, comparative biology and taxonomic classification.</title>
        <authorList>
            <person name="Goeker M."/>
        </authorList>
    </citation>
    <scope>NUCLEOTIDE SEQUENCE [LARGE SCALE GENOMIC DNA]</scope>
    <source>
        <strain evidence="9 10">DSM 100055</strain>
    </source>
</reference>
<dbReference type="Proteomes" id="UP000294678">
    <property type="component" value="Unassembled WGS sequence"/>
</dbReference>
<dbReference type="Gene3D" id="3.30.420.40">
    <property type="match status" value="2"/>
</dbReference>
<dbReference type="PANTHER" id="PTHR32432">
    <property type="entry name" value="CELL DIVISION PROTEIN FTSA-RELATED"/>
    <property type="match status" value="1"/>
</dbReference>
<accession>A0AA46DYH3</accession>
<dbReference type="NCBIfam" id="TIGR01174">
    <property type="entry name" value="ftsA"/>
    <property type="match status" value="1"/>
</dbReference>
<dbReference type="GO" id="GO:0043093">
    <property type="term" value="P:FtsZ-dependent cytokinesis"/>
    <property type="evidence" value="ECO:0007669"/>
    <property type="project" value="UniProtKB-UniRule"/>
</dbReference>
<dbReference type="Gene3D" id="3.30.1490.110">
    <property type="match status" value="1"/>
</dbReference>
<evidence type="ECO:0000256" key="7">
    <source>
        <dbReference type="SAM" id="Coils"/>
    </source>
</evidence>
<evidence type="ECO:0000256" key="1">
    <source>
        <dbReference type="ARBA" id="ARBA00022475"/>
    </source>
</evidence>
<proteinExistence type="inferred from homology"/>
<dbReference type="SMART" id="SM00842">
    <property type="entry name" value="FtsA"/>
    <property type="match status" value="1"/>
</dbReference>
<comment type="function">
    <text evidence="5 6">Cell division protein that is involved in the assembly of the Z ring. May serve as a membrane anchor for the Z ring.</text>
</comment>
<name>A0AA46DYH3_9FUSO</name>
<dbReference type="InterPro" id="IPR050696">
    <property type="entry name" value="FtsA/MreB"/>
</dbReference>
<gene>
    <name evidence="5" type="primary">ftsA</name>
    <name evidence="9" type="ORF">EV215_1404</name>
</gene>
<dbReference type="Pfam" id="PF02491">
    <property type="entry name" value="SHS2_FTSA"/>
    <property type="match status" value="1"/>
</dbReference>
<dbReference type="PIRSF" id="PIRSF003101">
    <property type="entry name" value="FtsA"/>
    <property type="match status" value="1"/>
</dbReference>
<dbReference type="GO" id="GO:0032153">
    <property type="term" value="C:cell division site"/>
    <property type="evidence" value="ECO:0007669"/>
    <property type="project" value="UniProtKB-UniRule"/>
</dbReference>
<keyword evidence="10" id="KW-1185">Reference proteome</keyword>
<dbReference type="SUPFAM" id="SSF53067">
    <property type="entry name" value="Actin-like ATPase domain"/>
    <property type="match status" value="2"/>
</dbReference>
<evidence type="ECO:0000256" key="3">
    <source>
        <dbReference type="ARBA" id="ARBA00023136"/>
    </source>
</evidence>
<feature type="domain" description="SHS2" evidence="8">
    <location>
        <begin position="6"/>
        <end position="195"/>
    </location>
</feature>
<keyword evidence="1 5" id="KW-1003">Cell membrane</keyword>
<dbReference type="InterPro" id="IPR003494">
    <property type="entry name" value="SHS2_FtsA"/>
</dbReference>
<dbReference type="InterPro" id="IPR020823">
    <property type="entry name" value="Cell_div_FtsA"/>
</dbReference>